<dbReference type="InterPro" id="IPR037883">
    <property type="entry name" value="Knr4/Smi1-like_sf"/>
</dbReference>
<protein>
    <submittedName>
        <fullName evidence="1">SMI1 / KNR4 family protein</fullName>
    </submittedName>
</protein>
<name>A0A4Z0GKB4_9BACL</name>
<accession>A0A4Z0GKB4</accession>
<dbReference type="EMBL" id="SRJD01000030">
    <property type="protein sequence ID" value="TGA96122.1"/>
    <property type="molecule type" value="Genomic_DNA"/>
</dbReference>
<dbReference type="AlphaFoldDB" id="A0A4Z0GKB4"/>
<dbReference type="Proteomes" id="UP000298347">
    <property type="component" value="Unassembled WGS sequence"/>
</dbReference>
<dbReference type="RefSeq" id="WP_135349914.1">
    <property type="nucleotide sequence ID" value="NZ_SRJD01000030.1"/>
</dbReference>
<comment type="caution">
    <text evidence="1">The sequence shown here is derived from an EMBL/GenBank/DDBJ whole genome shotgun (WGS) entry which is preliminary data.</text>
</comment>
<keyword evidence="2" id="KW-1185">Reference proteome</keyword>
<evidence type="ECO:0000313" key="1">
    <source>
        <dbReference type="EMBL" id="TGA96122.1"/>
    </source>
</evidence>
<dbReference type="NCBIfam" id="NF038335">
    <property type="entry name" value="YPO0640_fam"/>
    <property type="match status" value="1"/>
</dbReference>
<reference evidence="1 2" key="1">
    <citation type="journal article" date="2015" name="Int. J. Syst. Evol. Microbiol.">
        <title>Sporolactobacillus shoreae sp. nov. and Sporolactobacillus spathodeae sp. nov., two spore-forming lactic acid bacteria isolated from tree barks in Thailand.</title>
        <authorList>
            <person name="Thamacharoensuk T."/>
            <person name="Kitahara M."/>
            <person name="Ohkuma M."/>
            <person name="Thongchul N."/>
            <person name="Tanasupawat S."/>
        </authorList>
    </citation>
    <scope>NUCLEOTIDE SEQUENCE [LARGE SCALE GENOMIC DNA]</scope>
    <source>
        <strain evidence="1 2">BK92</strain>
    </source>
</reference>
<evidence type="ECO:0000313" key="2">
    <source>
        <dbReference type="Proteomes" id="UP000298347"/>
    </source>
</evidence>
<dbReference type="OrthoDB" id="2361629at2"/>
<organism evidence="1 2">
    <name type="scientific">Sporolactobacillus shoreae</name>
    <dbReference type="NCBI Taxonomy" id="1465501"/>
    <lineage>
        <taxon>Bacteria</taxon>
        <taxon>Bacillati</taxon>
        <taxon>Bacillota</taxon>
        <taxon>Bacilli</taxon>
        <taxon>Bacillales</taxon>
        <taxon>Sporolactobacillaceae</taxon>
        <taxon>Sporolactobacillus</taxon>
    </lineage>
</organism>
<proteinExistence type="predicted"/>
<dbReference type="SUPFAM" id="SSF160631">
    <property type="entry name" value="SMI1/KNR4-like"/>
    <property type="match status" value="1"/>
</dbReference>
<sequence>MLENLLCEVKKIESAVGYEIVAPAHKIEIDRLKDWTFSHIKNDLWFSEYEDFLKLRNGLDFDGFIIYCTNPEDENNDFIIANSVWRNEYKENGNYLFFGESGISWFVFDITLERFVELDKPSGDFIKSYDSFNHMLINILKRAIG</sequence>
<gene>
    <name evidence="1" type="ORF">E4665_16570</name>
</gene>
<dbReference type="Gene3D" id="3.40.1580.10">
    <property type="entry name" value="SMI1/KNR4-like"/>
    <property type="match status" value="1"/>
</dbReference>